<dbReference type="InterPro" id="IPR018666">
    <property type="entry name" value="DUF2125"/>
</dbReference>
<comment type="caution">
    <text evidence="1">The sequence shown here is derived from an EMBL/GenBank/DDBJ whole genome shotgun (WGS) entry which is preliminary data.</text>
</comment>
<dbReference type="Proteomes" id="UP000037178">
    <property type="component" value="Unassembled WGS sequence"/>
</dbReference>
<protein>
    <recommendedName>
        <fullName evidence="3">DUF2125 domain-containing protein</fullName>
    </recommendedName>
</protein>
<evidence type="ECO:0000313" key="2">
    <source>
        <dbReference type="Proteomes" id="UP000037178"/>
    </source>
</evidence>
<accession>A0A0J9E9H6</accession>
<dbReference type="EMBL" id="LFTY01000002">
    <property type="protein sequence ID" value="KMW59281.1"/>
    <property type="molecule type" value="Genomic_DNA"/>
</dbReference>
<dbReference type="PATRIC" id="fig|1675527.3.peg.4463"/>
<dbReference type="AlphaFoldDB" id="A0A0J9E9H6"/>
<dbReference type="STRING" id="1675527.AIOL_004262"/>
<dbReference type="Pfam" id="PF09898">
    <property type="entry name" value="DUF2125"/>
    <property type="match status" value="1"/>
</dbReference>
<evidence type="ECO:0000313" key="1">
    <source>
        <dbReference type="EMBL" id="KMW59281.1"/>
    </source>
</evidence>
<sequence length="480" mass="49871">MTGFYDVIGYEISAGSVNDTGGALTVSDLSMTFPVPAPEMSGEVALDVSMTMPDMTLISNGDGTVKVVMPDSYTMDVLIAPEGDESGTISLAVDQSGLEIVASGDPSEVTYDMSSPGVTISLLDINIPHEEELSEAMEATMTLNDYSGFYVLGSGDMPVLGMNLVAASGDLVVTGREPDGSGAFDMNVAFQSVEYVADMVYAATDKPGDFTAMMKAGAAGVGSLSHGGAEYTVDFKDSRDSFAMDGSSSSGLMEFEMGDGVMSYAIGNTGMELTVSGSEIPLPEVSLTAAKTLFGMTMPVLASDDAKDLGLSLRLEGLSVSDMIWGMIDPAAQLPRDPATLIIELAGKANWLVDIMDPEALMTADVEMPGALESMDINELKLSIAGAELTGSGGFTFDMADMDTFDGIPAPTGALDLQLDGSNALMDKLVAMGLLPEEQAMMGKMMMGMFAQPVGDDSLSSKIEIDGASGAISANGQRLQ</sequence>
<organism evidence="1 2">
    <name type="scientific">Candidatus Rhodobacter oscarellae</name>
    <dbReference type="NCBI Taxonomy" id="1675527"/>
    <lineage>
        <taxon>Bacteria</taxon>
        <taxon>Pseudomonadati</taxon>
        <taxon>Pseudomonadota</taxon>
        <taxon>Alphaproteobacteria</taxon>
        <taxon>Rhodobacterales</taxon>
        <taxon>Rhodobacter group</taxon>
        <taxon>Rhodobacter</taxon>
    </lineage>
</organism>
<reference evidence="1 2" key="1">
    <citation type="submission" date="2015-06" db="EMBL/GenBank/DDBJ databases">
        <title>Draft genome sequence of an Alphaproteobacteria species associated to the Mediterranean sponge Oscarella lobularis.</title>
        <authorList>
            <person name="Jourda C."/>
            <person name="Santini S."/>
            <person name="Claverie J.-M."/>
        </authorList>
    </citation>
    <scope>NUCLEOTIDE SEQUENCE [LARGE SCALE GENOMIC DNA]</scope>
    <source>
        <strain evidence="1">IGS</strain>
    </source>
</reference>
<proteinExistence type="predicted"/>
<name>A0A0J9E9H6_9RHOB</name>
<gene>
    <name evidence="1" type="ORF">AIOL_004262</name>
</gene>
<evidence type="ECO:0008006" key="3">
    <source>
        <dbReference type="Google" id="ProtNLM"/>
    </source>
</evidence>
<keyword evidence="2" id="KW-1185">Reference proteome</keyword>